<proteinExistence type="inferred from homology"/>
<keyword evidence="1 2" id="KW-0456">Lyase</keyword>
<evidence type="ECO:0000313" key="4">
    <source>
        <dbReference type="EMBL" id="EFG04063.2"/>
    </source>
</evidence>
<comment type="cofactor">
    <cofactor evidence="2">
        <name>Mg(2+)</name>
        <dbReference type="ChEBI" id="CHEBI:18420"/>
    </cofactor>
</comment>
<dbReference type="GO" id="GO:0046872">
    <property type="term" value="F:metal ion binding"/>
    <property type="evidence" value="ECO:0007669"/>
    <property type="project" value="UniProtKB-KW"/>
</dbReference>
<keyword evidence="4" id="KW-0614">Plasmid</keyword>
<geneLocation type="plasmid" evidence="4 5">
    <name>pSCL4</name>
</geneLocation>
<dbReference type="EC" id="4.2.3.-" evidence="2"/>
<evidence type="ECO:0000313" key="5">
    <source>
        <dbReference type="Proteomes" id="UP000002357"/>
    </source>
</evidence>
<dbReference type="Gene3D" id="1.10.600.10">
    <property type="entry name" value="Farnesyl Diphosphate Synthase"/>
    <property type="match status" value="1"/>
</dbReference>
<feature type="compositionally biased region" description="Low complexity" evidence="3">
    <location>
        <begin position="156"/>
        <end position="166"/>
    </location>
</feature>
<keyword evidence="5" id="KW-1185">Reference proteome</keyword>
<dbReference type="PANTHER" id="PTHR35201">
    <property type="entry name" value="TERPENE SYNTHASE"/>
    <property type="match status" value="1"/>
</dbReference>
<dbReference type="Proteomes" id="UP000002357">
    <property type="component" value="Plasmid pSCL4"/>
</dbReference>
<evidence type="ECO:0000256" key="3">
    <source>
        <dbReference type="SAM" id="MobiDB-lite"/>
    </source>
</evidence>
<dbReference type="SUPFAM" id="SSF48576">
    <property type="entry name" value="Terpenoid synthases"/>
    <property type="match status" value="1"/>
</dbReference>
<name>D5SJH0_STRCL</name>
<dbReference type="GO" id="GO:0010333">
    <property type="term" value="F:terpene synthase activity"/>
    <property type="evidence" value="ECO:0007669"/>
    <property type="project" value="InterPro"/>
</dbReference>
<dbReference type="eggNOG" id="COG2124">
    <property type="taxonomic scope" value="Bacteria"/>
</dbReference>
<dbReference type="SFLD" id="SFLDG01020">
    <property type="entry name" value="Terpene_Cyclase_Like_2"/>
    <property type="match status" value="1"/>
</dbReference>
<reference evidence="4 5" key="1">
    <citation type="journal article" date="2010" name="Genome Biol. Evol.">
        <title>The sequence of a 1.8-mb bacterial linear plasmid reveals a rich evolutionary reservoir of secondary metabolic pathways.</title>
        <authorList>
            <person name="Medema M.H."/>
            <person name="Trefzer A."/>
            <person name="Kovalchuk A."/>
            <person name="van den Berg M."/>
            <person name="Mueller U."/>
            <person name="Heijne W."/>
            <person name="Wu L."/>
            <person name="Alam M.T."/>
            <person name="Ronning C.M."/>
            <person name="Nierman W.C."/>
            <person name="Bovenberg R.A.L."/>
            <person name="Breitling R."/>
            <person name="Takano E."/>
        </authorList>
    </citation>
    <scope>NUCLEOTIDE SEQUENCE [LARGE SCALE GENOMIC DNA]</scope>
    <source>
        <strain evidence="4">ATCC 27064</strain>
        <plasmid evidence="4 5">pSCL4</plasmid>
    </source>
</reference>
<organism evidence="4 5">
    <name type="scientific">Streptomyces clavuligerus</name>
    <dbReference type="NCBI Taxonomy" id="1901"/>
    <lineage>
        <taxon>Bacteria</taxon>
        <taxon>Bacillati</taxon>
        <taxon>Actinomycetota</taxon>
        <taxon>Actinomycetes</taxon>
        <taxon>Kitasatosporales</taxon>
        <taxon>Streptomycetaceae</taxon>
        <taxon>Streptomyces</taxon>
    </lineage>
</organism>
<dbReference type="SFLD" id="SFLDS00005">
    <property type="entry name" value="Isoprenoid_Synthase_Type_I"/>
    <property type="match status" value="1"/>
</dbReference>
<dbReference type="PANTHER" id="PTHR35201:SF4">
    <property type="entry name" value="BETA-PINACENE SYNTHASE-RELATED"/>
    <property type="match status" value="1"/>
</dbReference>
<sequence length="385" mass="41887">MVPQDVEFALPWPLRVSPHLDAAREHNLEWMSARGLLAPEERERYLRWQLAEVSAYFYPEASEEGLFLATDLMGWYFSPFDDQFDGLLGGIPRAAAEVLGQFAALLHRADTGASTGPGTGADTGASTGPDIGANTGADTGPDIGANTGADTGPDIGANTGADTGTGTSAGPGRQGEPAVEAFTDLWRRWTAGMSPHWTARTTGNWCQYLAVYLTEAQIRAGQHSTGGVDEHLWRRRRSISAYVLNDLYERVSGFEVPPLAWHSQALTALRDTAADIVSISNDVASVEKEEADGTGGNNLLLILERDHGMNRDQSLAEAVARTRELATRFRGLEPHAHALARCLPPDQETAVLRYIVLLQDFMAGNDRWERTSHRYTVSGHQPLPL</sequence>
<comment type="similarity">
    <text evidence="2">Belongs to the terpene synthase family.</text>
</comment>
<dbReference type="InterPro" id="IPR008949">
    <property type="entry name" value="Isoprenoid_synthase_dom_sf"/>
</dbReference>
<evidence type="ECO:0000256" key="2">
    <source>
        <dbReference type="RuleBase" id="RU366034"/>
    </source>
</evidence>
<evidence type="ECO:0000256" key="1">
    <source>
        <dbReference type="ARBA" id="ARBA00023239"/>
    </source>
</evidence>
<dbReference type="Pfam" id="PF19086">
    <property type="entry name" value="Terpene_syn_C_2"/>
    <property type="match status" value="1"/>
</dbReference>
<gene>
    <name evidence="4" type="ORF">SCLAV_p0574</name>
</gene>
<dbReference type="InterPro" id="IPR034686">
    <property type="entry name" value="Terpene_cyclase-like_2"/>
</dbReference>
<dbReference type="AlphaFoldDB" id="D5SJH0"/>
<accession>D5SJH0</accession>
<keyword evidence="2" id="KW-0460">Magnesium</keyword>
<protein>
    <recommendedName>
        <fullName evidence="2">Terpene synthase</fullName>
        <ecNumber evidence="2">4.2.3.-</ecNumber>
    </recommendedName>
</protein>
<dbReference type="EMBL" id="CM000914">
    <property type="protein sequence ID" value="EFG04063.2"/>
    <property type="molecule type" value="Genomic_DNA"/>
</dbReference>
<feature type="region of interest" description="Disordered" evidence="3">
    <location>
        <begin position="112"/>
        <end position="176"/>
    </location>
</feature>
<keyword evidence="2" id="KW-0479">Metal-binding</keyword>